<protein>
    <submittedName>
        <fullName evidence="1">Uncharacterized protein</fullName>
    </submittedName>
</protein>
<dbReference type="EMBL" id="CAJNJA010006949">
    <property type="protein sequence ID" value="CAE7217959.1"/>
    <property type="molecule type" value="Genomic_DNA"/>
</dbReference>
<keyword evidence="2" id="KW-1185">Reference proteome</keyword>
<accession>A0A812K5Y0</accession>
<sequence length="115" mass="12178">MGSAASTRFNTSLAGAACSIEEHRHGPCRASEIPPEGIQLSQGAVLVELEIASSPLTCGLQASRQLEFMTCSRAALRQANGSTEALHKKLRSEMACYFAGQPLVTSVSDTAEFSF</sequence>
<name>A0A812K5Y0_9DINO</name>
<dbReference type="AlphaFoldDB" id="A0A812K5Y0"/>
<organism evidence="1 2">
    <name type="scientific">Symbiodinium necroappetens</name>
    <dbReference type="NCBI Taxonomy" id="1628268"/>
    <lineage>
        <taxon>Eukaryota</taxon>
        <taxon>Sar</taxon>
        <taxon>Alveolata</taxon>
        <taxon>Dinophyceae</taxon>
        <taxon>Suessiales</taxon>
        <taxon>Symbiodiniaceae</taxon>
        <taxon>Symbiodinium</taxon>
    </lineage>
</organism>
<evidence type="ECO:0000313" key="1">
    <source>
        <dbReference type="EMBL" id="CAE7217959.1"/>
    </source>
</evidence>
<comment type="caution">
    <text evidence="1">The sequence shown here is derived from an EMBL/GenBank/DDBJ whole genome shotgun (WGS) entry which is preliminary data.</text>
</comment>
<evidence type="ECO:0000313" key="2">
    <source>
        <dbReference type="Proteomes" id="UP000601435"/>
    </source>
</evidence>
<gene>
    <name evidence="1" type="ORF">SNEC2469_LOCUS2622</name>
</gene>
<reference evidence="1" key="1">
    <citation type="submission" date="2021-02" db="EMBL/GenBank/DDBJ databases">
        <authorList>
            <person name="Dougan E. K."/>
            <person name="Rhodes N."/>
            <person name="Thang M."/>
            <person name="Chan C."/>
        </authorList>
    </citation>
    <scope>NUCLEOTIDE SEQUENCE</scope>
</reference>
<dbReference type="OrthoDB" id="420431at2759"/>
<proteinExistence type="predicted"/>
<dbReference type="Proteomes" id="UP000601435">
    <property type="component" value="Unassembled WGS sequence"/>
</dbReference>